<dbReference type="PROSITE" id="PS51192">
    <property type="entry name" value="HELICASE_ATP_BIND_1"/>
    <property type="match status" value="1"/>
</dbReference>
<dbReference type="Gene3D" id="1.20.120.1080">
    <property type="match status" value="1"/>
</dbReference>
<sequence>MSDIKSFFHSWCNKSKLDPQFESRPTGPKHRQRFLCELRVPGYNYVGAGNSTVKKDAEKNAARDFVNFLVRTGNVLAADVPGDVVDASSAQVTSTQTGMNRNNQVFTEGLGPQDLGTAYRPYQNRDSDVNPQSYMDRVVQQNIRLEEAESLDVNAQIHGNWTIENAKAKLHQFMQMNKIQADYRYTPVGPDHARSFMAEMKIFVKQLNRTITGRESGSNKQTASKSCALSLVRQLFHLGVIEAFSGSIRVKTAEDQLAPYPVRISPDLVNRLENCLKDLNIQPVSLQDRVKSENETEEQLLSLLIPSNEPAKRIVNVNQTSSVIPWSPPQPNWNPWTACNIDEGYLATASLEQLSDELLQNSRNKLQNDNDLIERMKFRETLPVASLKNEIMSLINDNSVVIIKGATGCGKTTQIAQYILEDYTSSGQGAWCNIAVTQPRRISAISVSERIAVERNENIGESVGYSVRFESCLPRPFGSILFCTIGVLLRKLEAGLRGVSHVIVDEIHERDVNSDFILVVLRDMVHTYPDLRVILMSATIDTTLFSDYFGKCPVVEIPGRAYPVTQLFLEDCIEMTKFVPSPESRKRKRDNESEIPGVETDDDQNLNKVILSGTFSNETKAAMAAISESDVSFELIESLLLYIKQKNVAGAVLVFLPGWNLIFALMKHLQNGRFGGSDYRILPCHSQIPREDQRKVFEPVPQGVTKIILSTNIAETSITIDDIVYVIDICKARMKLFTSHNNMTSYATVWASKTNLEQRKGRAGRVRPGFCFTLCSRARYAKLEEHLTPEMFRTPLHELALSIKLLRLGAIGQFLSKAIEPPPLDAVIEAEVVLRELKCLNENDDLSPLGKILARLPIEPRLGKMMVLGSIFLCGDSLGAMAAYSGTFSEVFTLDLGQRRLSNHQKALGGRKHSDHVAMLVGFHMWNRARDRGEDEEIRFCEWKGLQLPTMRVMFEAKRQLLDLLQQSGFPEETMIDMHIDQNGSDPKLDLTLALLCVGLYPNVCYHKEKRKVLTTESKAALIHKTSVNCSSLAVTFPYPFFIFGEKIRTRAVSCKQMTMVSPIHLLLFGSRKVDMVNNETVRLDNWLNYKMDPYEASLITALRPALENLIVLASESPEDVLNFDEPLKNLISVVEQLCIMDAGDHGITRDTGISPLNQRTPSRPSGQGGGKFSRGNFSGSSFGGGGGNFGGDNFGNNSGGNRFGGGRYGGNNFGFNNGRRGNNNGFRRQGGFGGGFGS</sequence>
<dbReference type="GO" id="GO:0040029">
    <property type="term" value="P:epigenetic regulation of gene expression"/>
    <property type="evidence" value="ECO:0007669"/>
    <property type="project" value="UniProtKB-ARBA"/>
</dbReference>
<dbReference type="GO" id="GO:0043138">
    <property type="term" value="F:3'-5' DNA helicase activity"/>
    <property type="evidence" value="ECO:0007669"/>
    <property type="project" value="TreeGrafter"/>
</dbReference>
<comment type="caution">
    <text evidence="15">The sequence shown here is derived from an EMBL/GenBank/DDBJ whole genome shotgun (WGS) entry which is preliminary data.</text>
</comment>
<dbReference type="InterPro" id="IPR007502">
    <property type="entry name" value="Helicase-assoc_dom"/>
</dbReference>
<keyword evidence="6" id="KW-0378">Hydrolase</keyword>
<evidence type="ECO:0000256" key="11">
    <source>
        <dbReference type="SAM" id="MobiDB-lite"/>
    </source>
</evidence>
<dbReference type="InterPro" id="IPR011545">
    <property type="entry name" value="DEAD/DEAH_box_helicase_dom"/>
</dbReference>
<feature type="compositionally biased region" description="Low complexity" evidence="11">
    <location>
        <begin position="1218"/>
        <end position="1228"/>
    </location>
</feature>
<dbReference type="EMBL" id="WJQU01000002">
    <property type="protein sequence ID" value="KAJ6642735.1"/>
    <property type="molecule type" value="Genomic_DNA"/>
</dbReference>
<dbReference type="AlphaFoldDB" id="A0A9Q0S474"/>
<evidence type="ECO:0000256" key="7">
    <source>
        <dbReference type="ARBA" id="ARBA00022806"/>
    </source>
</evidence>
<evidence type="ECO:0000256" key="1">
    <source>
        <dbReference type="ARBA" id="ARBA00004123"/>
    </source>
</evidence>
<dbReference type="Pfam" id="PF00035">
    <property type="entry name" value="dsrm"/>
    <property type="match status" value="2"/>
</dbReference>
<keyword evidence="9" id="KW-0539">Nucleus</keyword>
<proteinExistence type="inferred from homology"/>
<reference evidence="15" key="1">
    <citation type="submission" date="2022-07" db="EMBL/GenBank/DDBJ databases">
        <authorList>
            <person name="Trinca V."/>
            <person name="Uliana J.V.C."/>
            <person name="Torres T.T."/>
            <person name="Ward R.J."/>
            <person name="Monesi N."/>
        </authorList>
    </citation>
    <scope>NUCLEOTIDE SEQUENCE</scope>
    <source>
        <strain evidence="15">HSMRA1968</strain>
        <tissue evidence="15">Whole embryos</tissue>
    </source>
</reference>
<dbReference type="PROSITE" id="PS50137">
    <property type="entry name" value="DS_RBD"/>
    <property type="match status" value="2"/>
</dbReference>
<evidence type="ECO:0000256" key="5">
    <source>
        <dbReference type="ARBA" id="ARBA00022741"/>
    </source>
</evidence>
<dbReference type="InterPro" id="IPR014001">
    <property type="entry name" value="Helicase_ATP-bd"/>
</dbReference>
<keyword evidence="8" id="KW-0067">ATP-binding</keyword>
<dbReference type="FunFam" id="3.40.50.300:FF:000284">
    <property type="entry name" value="probable ATP-dependent RNA helicase YTHDC2"/>
    <property type="match status" value="1"/>
</dbReference>
<dbReference type="Gene3D" id="3.30.160.20">
    <property type="match status" value="2"/>
</dbReference>
<dbReference type="GO" id="GO:0003724">
    <property type="term" value="F:RNA helicase activity"/>
    <property type="evidence" value="ECO:0007669"/>
    <property type="project" value="UniProtKB-EC"/>
</dbReference>
<dbReference type="InterPro" id="IPR044446">
    <property type="entry name" value="DHX9_DSRM_2"/>
</dbReference>
<dbReference type="GO" id="GO:1990904">
    <property type="term" value="C:ribonucleoprotein complex"/>
    <property type="evidence" value="ECO:0007669"/>
    <property type="project" value="TreeGrafter"/>
</dbReference>
<dbReference type="GO" id="GO:0005524">
    <property type="term" value="F:ATP binding"/>
    <property type="evidence" value="ECO:0007669"/>
    <property type="project" value="UniProtKB-KW"/>
</dbReference>
<dbReference type="GO" id="GO:0003725">
    <property type="term" value="F:double-stranded RNA binding"/>
    <property type="evidence" value="ECO:0007669"/>
    <property type="project" value="InterPro"/>
</dbReference>
<evidence type="ECO:0000256" key="3">
    <source>
        <dbReference type="ARBA" id="ARBA00012552"/>
    </source>
</evidence>
<dbReference type="FunFam" id="3.30.160.20:FF:000028">
    <property type="entry name" value="ATP-dependent RNA helicase A"/>
    <property type="match status" value="1"/>
</dbReference>
<dbReference type="GO" id="GO:0050684">
    <property type="term" value="P:regulation of mRNA processing"/>
    <property type="evidence" value="ECO:0007669"/>
    <property type="project" value="TreeGrafter"/>
</dbReference>
<comment type="similarity">
    <text evidence="2">Belongs to the DEAD box helicase family. DEAH subfamily.</text>
</comment>
<evidence type="ECO:0000256" key="8">
    <source>
        <dbReference type="ARBA" id="ARBA00022840"/>
    </source>
</evidence>
<dbReference type="Pfam" id="PF00270">
    <property type="entry name" value="DEAD"/>
    <property type="match status" value="1"/>
</dbReference>
<dbReference type="SUPFAM" id="SSF52540">
    <property type="entry name" value="P-loop containing nucleoside triphosphate hydrolases"/>
    <property type="match status" value="1"/>
</dbReference>
<dbReference type="InterPro" id="IPR011709">
    <property type="entry name" value="DEAD-box_helicase_OB_fold"/>
</dbReference>
<feature type="compositionally biased region" description="Gly residues" evidence="11">
    <location>
        <begin position="1229"/>
        <end position="1239"/>
    </location>
</feature>
<keyword evidence="16" id="KW-1185">Reference proteome</keyword>
<dbReference type="PROSITE" id="PS51194">
    <property type="entry name" value="HELICASE_CTER"/>
    <property type="match status" value="1"/>
</dbReference>
<dbReference type="EC" id="3.6.4.13" evidence="3"/>
<evidence type="ECO:0000256" key="9">
    <source>
        <dbReference type="ARBA" id="ARBA00023242"/>
    </source>
</evidence>
<dbReference type="PANTHER" id="PTHR18934:SF119">
    <property type="entry name" value="ATP-DEPENDENT RNA HELICASE A"/>
    <property type="match status" value="1"/>
</dbReference>
<dbReference type="SMART" id="SM00490">
    <property type="entry name" value="HELICc"/>
    <property type="match status" value="1"/>
</dbReference>
<dbReference type="CDD" id="cd19854">
    <property type="entry name" value="DSRM_DHX9_rpt1"/>
    <property type="match status" value="1"/>
</dbReference>
<dbReference type="SMART" id="SM00358">
    <property type="entry name" value="DSRM"/>
    <property type="match status" value="2"/>
</dbReference>
<dbReference type="PANTHER" id="PTHR18934">
    <property type="entry name" value="ATP-DEPENDENT RNA HELICASE"/>
    <property type="match status" value="1"/>
</dbReference>
<dbReference type="InterPro" id="IPR002464">
    <property type="entry name" value="DNA/RNA_helicase_DEAH_CS"/>
</dbReference>
<feature type="domain" description="DRBM" evidence="12">
    <location>
        <begin position="165"/>
        <end position="237"/>
    </location>
</feature>
<dbReference type="FunFam" id="3.40.50.300:FF:000677">
    <property type="entry name" value="ATP-dependent RNA helicase A"/>
    <property type="match status" value="1"/>
</dbReference>
<dbReference type="SUPFAM" id="SSF54768">
    <property type="entry name" value="dsRNA-binding domain-like"/>
    <property type="match status" value="2"/>
</dbReference>
<feature type="region of interest" description="Disordered" evidence="11">
    <location>
        <begin position="1150"/>
        <end position="1178"/>
    </location>
</feature>
<evidence type="ECO:0000256" key="4">
    <source>
        <dbReference type="ARBA" id="ARBA00022737"/>
    </source>
</evidence>
<evidence type="ECO:0000259" key="13">
    <source>
        <dbReference type="PROSITE" id="PS51192"/>
    </source>
</evidence>
<feature type="region of interest" description="Disordered" evidence="11">
    <location>
        <begin position="1218"/>
        <end position="1239"/>
    </location>
</feature>
<evidence type="ECO:0000259" key="12">
    <source>
        <dbReference type="PROSITE" id="PS50137"/>
    </source>
</evidence>
<evidence type="ECO:0000259" key="14">
    <source>
        <dbReference type="PROSITE" id="PS51194"/>
    </source>
</evidence>
<keyword evidence="10" id="KW-0694">RNA-binding</keyword>
<dbReference type="GO" id="GO:0005730">
    <property type="term" value="C:nucleolus"/>
    <property type="evidence" value="ECO:0007669"/>
    <property type="project" value="TreeGrafter"/>
</dbReference>
<feature type="domain" description="DRBM" evidence="12">
    <location>
        <begin position="3"/>
        <end position="71"/>
    </location>
</feature>
<dbReference type="Proteomes" id="UP001151699">
    <property type="component" value="Chromosome B"/>
</dbReference>
<feature type="domain" description="Helicase ATP-binding" evidence="13">
    <location>
        <begin position="392"/>
        <end position="558"/>
    </location>
</feature>
<dbReference type="FunFam" id="3.30.160.20:FF:000026">
    <property type="entry name" value="ATP-dependent RNA helicase A"/>
    <property type="match status" value="1"/>
</dbReference>
<organism evidence="15 16">
    <name type="scientific">Pseudolycoriella hygida</name>
    <dbReference type="NCBI Taxonomy" id="35572"/>
    <lineage>
        <taxon>Eukaryota</taxon>
        <taxon>Metazoa</taxon>
        <taxon>Ecdysozoa</taxon>
        <taxon>Arthropoda</taxon>
        <taxon>Hexapoda</taxon>
        <taxon>Insecta</taxon>
        <taxon>Pterygota</taxon>
        <taxon>Neoptera</taxon>
        <taxon>Endopterygota</taxon>
        <taxon>Diptera</taxon>
        <taxon>Nematocera</taxon>
        <taxon>Sciaroidea</taxon>
        <taxon>Sciaridae</taxon>
        <taxon>Pseudolycoriella</taxon>
    </lineage>
</organism>
<dbReference type="Pfam" id="PF07717">
    <property type="entry name" value="OB_NTP_bind"/>
    <property type="match status" value="1"/>
</dbReference>
<evidence type="ECO:0000313" key="15">
    <source>
        <dbReference type="EMBL" id="KAJ6642735.1"/>
    </source>
</evidence>
<dbReference type="SMART" id="SM00487">
    <property type="entry name" value="DEXDc"/>
    <property type="match status" value="1"/>
</dbReference>
<keyword evidence="5" id="KW-0547">Nucleotide-binding</keyword>
<name>A0A9Q0S474_9DIPT</name>
<evidence type="ECO:0000256" key="10">
    <source>
        <dbReference type="PROSITE-ProRule" id="PRU00266"/>
    </source>
</evidence>
<accession>A0A9Q0S474</accession>
<gene>
    <name evidence="15" type="primary">mle</name>
    <name evidence="15" type="ORF">Bhyg_07689</name>
</gene>
<dbReference type="InterPro" id="IPR001650">
    <property type="entry name" value="Helicase_C-like"/>
</dbReference>
<dbReference type="InterPro" id="IPR044445">
    <property type="entry name" value="DHX9_DSRM_1"/>
</dbReference>
<dbReference type="GO" id="GO:0045944">
    <property type="term" value="P:positive regulation of transcription by RNA polymerase II"/>
    <property type="evidence" value="ECO:0007669"/>
    <property type="project" value="TreeGrafter"/>
</dbReference>
<dbReference type="InterPro" id="IPR027417">
    <property type="entry name" value="P-loop_NTPase"/>
</dbReference>
<evidence type="ECO:0000256" key="2">
    <source>
        <dbReference type="ARBA" id="ARBA00008792"/>
    </source>
</evidence>
<comment type="subcellular location">
    <subcellularLocation>
        <location evidence="1">Nucleus</location>
    </subcellularLocation>
</comment>
<dbReference type="Gene3D" id="3.40.50.300">
    <property type="entry name" value="P-loop containing nucleotide triphosphate hydrolases"/>
    <property type="match status" value="2"/>
</dbReference>
<dbReference type="CDD" id="cd18791">
    <property type="entry name" value="SF2_C_RHA"/>
    <property type="match status" value="1"/>
</dbReference>
<dbReference type="PROSITE" id="PS00690">
    <property type="entry name" value="DEAH_ATP_HELICASE"/>
    <property type="match status" value="1"/>
</dbReference>
<dbReference type="Pfam" id="PF00271">
    <property type="entry name" value="Helicase_C"/>
    <property type="match status" value="1"/>
</dbReference>
<dbReference type="OrthoDB" id="5600252at2759"/>
<keyword evidence="7" id="KW-0347">Helicase</keyword>
<feature type="domain" description="Helicase C-terminal" evidence="14">
    <location>
        <begin position="635"/>
        <end position="807"/>
    </location>
</feature>
<evidence type="ECO:0000313" key="16">
    <source>
        <dbReference type="Proteomes" id="UP001151699"/>
    </source>
</evidence>
<evidence type="ECO:0000256" key="6">
    <source>
        <dbReference type="ARBA" id="ARBA00022801"/>
    </source>
</evidence>
<dbReference type="SMART" id="SM00847">
    <property type="entry name" value="HA2"/>
    <property type="match status" value="1"/>
</dbReference>
<protein>
    <recommendedName>
        <fullName evidence="3">RNA helicase</fullName>
        <ecNumber evidence="3">3.6.4.13</ecNumber>
    </recommendedName>
</protein>
<dbReference type="InterPro" id="IPR014720">
    <property type="entry name" value="dsRBD_dom"/>
</dbReference>
<dbReference type="CDD" id="cd19855">
    <property type="entry name" value="DSRM_DHX9_rpt2"/>
    <property type="match status" value="1"/>
</dbReference>
<dbReference type="GO" id="GO:0016887">
    <property type="term" value="F:ATP hydrolysis activity"/>
    <property type="evidence" value="ECO:0007669"/>
    <property type="project" value="TreeGrafter"/>
</dbReference>
<feature type="compositionally biased region" description="Polar residues" evidence="11">
    <location>
        <begin position="1155"/>
        <end position="1166"/>
    </location>
</feature>
<keyword evidence="4" id="KW-0677">Repeat</keyword>